<dbReference type="GO" id="GO:0000287">
    <property type="term" value="F:magnesium ion binding"/>
    <property type="evidence" value="ECO:0007669"/>
    <property type="project" value="TreeGrafter"/>
</dbReference>
<evidence type="ECO:0000256" key="13">
    <source>
        <dbReference type="SAM" id="MobiDB-lite"/>
    </source>
</evidence>
<dbReference type="PANTHER" id="PTHR46494:SF1">
    <property type="entry name" value="CORA FAMILY METAL ION TRANSPORTER (EUROFUNG)"/>
    <property type="match status" value="1"/>
</dbReference>
<evidence type="ECO:0000256" key="9">
    <source>
        <dbReference type="ARBA" id="ARBA00023136"/>
    </source>
</evidence>
<dbReference type="InterPro" id="IPR002523">
    <property type="entry name" value="MgTranspt_CorA/ZnTranspt_ZntB"/>
</dbReference>
<keyword evidence="6 12" id="KW-0460">Magnesium</keyword>
<gene>
    <name evidence="12" type="primary">corA</name>
    <name evidence="14" type="ORF">EDD30_1201</name>
</gene>
<evidence type="ECO:0000256" key="6">
    <source>
        <dbReference type="ARBA" id="ARBA00022842"/>
    </source>
</evidence>
<evidence type="ECO:0000256" key="7">
    <source>
        <dbReference type="ARBA" id="ARBA00022989"/>
    </source>
</evidence>
<proteinExistence type="inferred from homology"/>
<evidence type="ECO:0000256" key="12">
    <source>
        <dbReference type="RuleBase" id="RU362010"/>
    </source>
</evidence>
<dbReference type="GO" id="GO:0005886">
    <property type="term" value="C:plasma membrane"/>
    <property type="evidence" value="ECO:0007669"/>
    <property type="project" value="UniProtKB-SubCell"/>
</dbReference>
<dbReference type="FunFam" id="1.20.58.340:FF:000004">
    <property type="entry name" value="Magnesium transport protein CorA"/>
    <property type="match status" value="1"/>
</dbReference>
<evidence type="ECO:0000313" key="15">
    <source>
        <dbReference type="Proteomes" id="UP000271683"/>
    </source>
</evidence>
<dbReference type="RefSeq" id="WP_084556078.1">
    <property type="nucleotide sequence ID" value="NZ_RJKL01000001.1"/>
</dbReference>
<dbReference type="InterPro" id="IPR045861">
    <property type="entry name" value="CorA_cytoplasmic_dom"/>
</dbReference>
<comment type="similarity">
    <text evidence="2 12">Belongs to the CorA metal ion transporter (MIT) (TC 1.A.35) family.</text>
</comment>
<dbReference type="Gene3D" id="3.30.460.20">
    <property type="entry name" value="CorA soluble domain-like"/>
    <property type="match status" value="1"/>
</dbReference>
<dbReference type="Gene3D" id="1.20.58.340">
    <property type="entry name" value="Magnesium transport protein CorA, transmembrane region"/>
    <property type="match status" value="2"/>
</dbReference>
<keyword evidence="8 12" id="KW-0406">Ion transport</keyword>
<evidence type="ECO:0000256" key="4">
    <source>
        <dbReference type="ARBA" id="ARBA00022475"/>
    </source>
</evidence>
<dbReference type="SUPFAM" id="SSF144083">
    <property type="entry name" value="Magnesium transport protein CorA, transmembrane region"/>
    <property type="match status" value="1"/>
</dbReference>
<sequence>MRERPGVHLPGLLRGQGARAGVDGPPPARATSGVVDCALYRDGARVEGSEGTAELYAQARDIDGAFVWIGLHEPDEKTFTGVAEIFGLHPLAVEDVVHQEQRPKLERYEDVTFLLVRAAQYVDHAALTDTSEIVHTGVVWIFVGEHFVVTVRKGTVGELRSVRAELEAVPHLLAQGPWAVVHAVYDRVVDAYVDIAAAMQTDLDMVEASVFSRDPNLGIEQIYQFKRELMEFKAAVMPLQRPLSTIVDRQAGALPKEIRRYFRDVADHHARVVEQVISHDDLLTSILQARLAQVTVAQNNDMRKIASWAAIAALQTAIAGIYGMNFAFMPELQWRYGYPGVLTVMVLSAVALYRRLRRAGWL</sequence>
<evidence type="ECO:0000256" key="5">
    <source>
        <dbReference type="ARBA" id="ARBA00022692"/>
    </source>
</evidence>
<dbReference type="InterPro" id="IPR045863">
    <property type="entry name" value="CorA_TM1_TM2"/>
</dbReference>
<evidence type="ECO:0000256" key="1">
    <source>
        <dbReference type="ARBA" id="ARBA00004651"/>
    </source>
</evidence>
<accession>A0A3N1GDT5</accession>
<keyword evidence="7 12" id="KW-1133">Transmembrane helix</keyword>
<evidence type="ECO:0000256" key="3">
    <source>
        <dbReference type="ARBA" id="ARBA00022448"/>
    </source>
</evidence>
<dbReference type="CDD" id="cd12830">
    <property type="entry name" value="MtCorA-like"/>
    <property type="match status" value="1"/>
</dbReference>
<dbReference type="NCBIfam" id="TIGR00383">
    <property type="entry name" value="corA"/>
    <property type="match status" value="1"/>
</dbReference>
<dbReference type="SUPFAM" id="SSF143865">
    <property type="entry name" value="CorA soluble domain-like"/>
    <property type="match status" value="1"/>
</dbReference>
<dbReference type="GO" id="GO:0015087">
    <property type="term" value="F:cobalt ion transmembrane transporter activity"/>
    <property type="evidence" value="ECO:0007669"/>
    <property type="project" value="UniProtKB-UniRule"/>
</dbReference>
<dbReference type="InterPro" id="IPR004488">
    <property type="entry name" value="Mg/Co-transport_prot_CorA"/>
</dbReference>
<dbReference type="GO" id="GO:0015095">
    <property type="term" value="F:magnesium ion transmembrane transporter activity"/>
    <property type="evidence" value="ECO:0007669"/>
    <property type="project" value="UniProtKB-UniRule"/>
</dbReference>
<evidence type="ECO:0000256" key="8">
    <source>
        <dbReference type="ARBA" id="ARBA00023065"/>
    </source>
</evidence>
<evidence type="ECO:0000256" key="10">
    <source>
        <dbReference type="ARBA" id="ARBA00034269"/>
    </source>
</evidence>
<feature type="transmembrane region" description="Helical" evidence="12">
    <location>
        <begin position="336"/>
        <end position="353"/>
    </location>
</feature>
<protein>
    <recommendedName>
        <fullName evidence="12">Magnesium transport protein CorA</fullName>
    </recommendedName>
</protein>
<evidence type="ECO:0000256" key="2">
    <source>
        <dbReference type="ARBA" id="ARBA00009765"/>
    </source>
</evidence>
<feature type="region of interest" description="Disordered" evidence="13">
    <location>
        <begin position="1"/>
        <end position="29"/>
    </location>
</feature>
<comment type="catalytic activity">
    <reaction evidence="10">
        <text>Mg(2+)(in) = Mg(2+)(out)</text>
        <dbReference type="Rhea" id="RHEA:29827"/>
        <dbReference type="ChEBI" id="CHEBI:18420"/>
    </reaction>
</comment>
<dbReference type="Pfam" id="PF01544">
    <property type="entry name" value="CorA"/>
    <property type="match status" value="1"/>
</dbReference>
<dbReference type="AlphaFoldDB" id="A0A3N1GDT5"/>
<dbReference type="EMBL" id="RJKL01000001">
    <property type="protein sequence ID" value="ROP28439.1"/>
    <property type="molecule type" value="Genomic_DNA"/>
</dbReference>
<keyword evidence="5 12" id="KW-0812">Transmembrane</keyword>
<comment type="caution">
    <text evidence="14">The sequence shown here is derived from an EMBL/GenBank/DDBJ whole genome shotgun (WGS) entry which is preliminary data.</text>
</comment>
<feature type="transmembrane region" description="Helical" evidence="12">
    <location>
        <begin position="305"/>
        <end position="324"/>
    </location>
</feature>
<reference evidence="14 15" key="1">
    <citation type="submission" date="2018-11" db="EMBL/GenBank/DDBJ databases">
        <title>Sequencing the genomes of 1000 actinobacteria strains.</title>
        <authorList>
            <person name="Klenk H.-P."/>
        </authorList>
    </citation>
    <scope>NUCLEOTIDE SEQUENCE [LARGE SCALE GENOMIC DNA]</scope>
    <source>
        <strain evidence="14 15">DSM 43634</strain>
    </source>
</reference>
<comment type="function">
    <text evidence="11">Mediates influx of magnesium ions. Alternates between open and closed states. Activated by low cytoplasmic Mg(2+) levels. Inactive when cytoplasmic Mg(2+) levels are high.</text>
</comment>
<name>A0A3N1GDT5_9ACTN</name>
<dbReference type="PANTHER" id="PTHR46494">
    <property type="entry name" value="CORA FAMILY METAL ION TRANSPORTER (EUROFUNG)"/>
    <property type="match status" value="1"/>
</dbReference>
<keyword evidence="4 12" id="KW-1003">Cell membrane</keyword>
<keyword evidence="3 12" id="KW-0813">Transport</keyword>
<dbReference type="OrthoDB" id="9803416at2"/>
<evidence type="ECO:0000313" key="14">
    <source>
        <dbReference type="EMBL" id="ROP28439.1"/>
    </source>
</evidence>
<evidence type="ECO:0000256" key="11">
    <source>
        <dbReference type="ARBA" id="ARBA00045497"/>
    </source>
</evidence>
<keyword evidence="9 12" id="KW-0472">Membrane</keyword>
<dbReference type="GO" id="GO:0050897">
    <property type="term" value="F:cobalt ion binding"/>
    <property type="evidence" value="ECO:0007669"/>
    <property type="project" value="TreeGrafter"/>
</dbReference>
<dbReference type="Proteomes" id="UP000271683">
    <property type="component" value="Unassembled WGS sequence"/>
</dbReference>
<comment type="subcellular location">
    <subcellularLocation>
        <location evidence="1">Cell membrane</location>
        <topology evidence="1">Multi-pass membrane protein</topology>
    </subcellularLocation>
    <subcellularLocation>
        <location evidence="12">Membrane</location>
        <topology evidence="12">Multi-pass membrane protein</topology>
    </subcellularLocation>
</comment>
<organism evidence="14 15">
    <name type="scientific">Couchioplanes caeruleus</name>
    <dbReference type="NCBI Taxonomy" id="56438"/>
    <lineage>
        <taxon>Bacteria</taxon>
        <taxon>Bacillati</taxon>
        <taxon>Actinomycetota</taxon>
        <taxon>Actinomycetes</taxon>
        <taxon>Micromonosporales</taxon>
        <taxon>Micromonosporaceae</taxon>
        <taxon>Couchioplanes</taxon>
    </lineage>
</organism>